<keyword evidence="2 7" id="KW-0812">Transmembrane</keyword>
<feature type="transmembrane region" description="Helical" evidence="7">
    <location>
        <begin position="67"/>
        <end position="85"/>
    </location>
</feature>
<dbReference type="InterPro" id="IPR017871">
    <property type="entry name" value="ABC_transporter-like_CS"/>
</dbReference>
<name>A0ABU1J1K4_9BACL</name>
<evidence type="ECO:0000256" key="6">
    <source>
        <dbReference type="ARBA" id="ARBA00023136"/>
    </source>
</evidence>
<dbReference type="InterPro" id="IPR036640">
    <property type="entry name" value="ABC1_TM_sf"/>
</dbReference>
<dbReference type="Gene3D" id="3.40.50.300">
    <property type="entry name" value="P-loop containing nucleotide triphosphate hydrolases"/>
    <property type="match status" value="1"/>
</dbReference>
<dbReference type="InterPro" id="IPR027417">
    <property type="entry name" value="P-loop_NTPase"/>
</dbReference>
<dbReference type="Proteomes" id="UP001185028">
    <property type="component" value="Unassembled WGS sequence"/>
</dbReference>
<dbReference type="RefSeq" id="WP_188777489.1">
    <property type="nucleotide sequence ID" value="NZ_BMMB01000010.1"/>
</dbReference>
<evidence type="ECO:0000259" key="8">
    <source>
        <dbReference type="PROSITE" id="PS50893"/>
    </source>
</evidence>
<dbReference type="PROSITE" id="PS50893">
    <property type="entry name" value="ABC_TRANSPORTER_2"/>
    <property type="match status" value="1"/>
</dbReference>
<dbReference type="InterPro" id="IPR003593">
    <property type="entry name" value="AAA+_ATPase"/>
</dbReference>
<evidence type="ECO:0000256" key="4">
    <source>
        <dbReference type="ARBA" id="ARBA00022840"/>
    </source>
</evidence>
<proteinExistence type="predicted"/>
<sequence>MKTKSENIFTIFIKVLPDIFHGAPVHFVYMNIVALVYSVLWFSILPANNYMFDTIIKAANGQASVKYAIIAILIVFAILTIQHVFNGLNAYNNMYQYFKVYGYLHYRIHKKVDQLPAIKFEDPSIMDDINKSIKGSENAMLLVNIIMNMIFFYIPQLLFYSIYFYFLNPYLVLVVFLIFIPQAISSILQSKFHINLEQEVAPIRRELDNYDKSLTGIDFFKETRMLRAYGYFIKLYKDTQLLLNSKAYAVEKKIAMIRLYMALMTLTGYIGVLYILLQTVLSGAITIGSFGAIFISLSSLLSIIKEITFGSFNELSKNFGTVLNYKNFMNMNPTEKMAEQNIDFSKGIKISNVSFQYPNTNKKALNNISLHIHNKETIAIVGENGAGKSTLVRLLLGIYRPQSGSIIIGDIENTERNPYIPQNNISAVFQKFQKYALTLKENVTISDIKSDDNIIEPIQNAGLAVNSKDFPQGELTMLSREFGGTDLSGGQWQRVAIARGLFRKHDLIILDEPTAAIDPIEESSIFRTFRDISKNKIAVIVTHRLGSAKIADRIVVMDEGQIIEEGTHEALMRLNGKYAYMFNEQAKWYEHE</sequence>
<dbReference type="PANTHER" id="PTHR43394">
    <property type="entry name" value="ATP-DEPENDENT PERMEASE MDL1, MITOCHONDRIAL"/>
    <property type="match status" value="1"/>
</dbReference>
<dbReference type="GO" id="GO:0005524">
    <property type="term" value="F:ATP binding"/>
    <property type="evidence" value="ECO:0007669"/>
    <property type="project" value="UniProtKB-KW"/>
</dbReference>
<dbReference type="SUPFAM" id="SSF90123">
    <property type="entry name" value="ABC transporter transmembrane region"/>
    <property type="match status" value="1"/>
</dbReference>
<evidence type="ECO:0000256" key="3">
    <source>
        <dbReference type="ARBA" id="ARBA00022741"/>
    </source>
</evidence>
<feature type="transmembrane region" description="Helical" evidence="7">
    <location>
        <begin position="283"/>
        <end position="304"/>
    </location>
</feature>
<dbReference type="InterPro" id="IPR039421">
    <property type="entry name" value="Type_1_exporter"/>
</dbReference>
<dbReference type="EMBL" id="JAVDQH010000014">
    <property type="protein sequence ID" value="MDR6245380.1"/>
    <property type="molecule type" value="Genomic_DNA"/>
</dbReference>
<evidence type="ECO:0000313" key="10">
    <source>
        <dbReference type="EMBL" id="MDR6245380.1"/>
    </source>
</evidence>
<reference evidence="10 11" key="1">
    <citation type="submission" date="2023-07" db="EMBL/GenBank/DDBJ databases">
        <title>Genomic Encyclopedia of Type Strains, Phase IV (KMG-IV): sequencing the most valuable type-strain genomes for metagenomic binning, comparative biology and taxonomic classification.</title>
        <authorList>
            <person name="Goeker M."/>
        </authorList>
    </citation>
    <scope>NUCLEOTIDE SEQUENCE [LARGE SCALE GENOMIC DNA]</scope>
    <source>
        <strain evidence="10 11">DSM 22170</strain>
    </source>
</reference>
<comment type="subcellular location">
    <subcellularLocation>
        <location evidence="1">Cell membrane</location>
        <topology evidence="1">Multi-pass membrane protein</topology>
    </subcellularLocation>
</comment>
<evidence type="ECO:0000256" key="2">
    <source>
        <dbReference type="ARBA" id="ARBA00022692"/>
    </source>
</evidence>
<dbReference type="CDD" id="cd03228">
    <property type="entry name" value="ABCC_MRP_Like"/>
    <property type="match status" value="1"/>
</dbReference>
<organism evidence="10 11">
    <name type="scientific">Paenibacillus hunanensis</name>
    <dbReference type="NCBI Taxonomy" id="539262"/>
    <lineage>
        <taxon>Bacteria</taxon>
        <taxon>Bacillati</taxon>
        <taxon>Bacillota</taxon>
        <taxon>Bacilli</taxon>
        <taxon>Bacillales</taxon>
        <taxon>Paenibacillaceae</taxon>
        <taxon>Paenibacillus</taxon>
    </lineage>
</organism>
<comment type="caution">
    <text evidence="10">The sequence shown here is derived from an EMBL/GenBank/DDBJ whole genome shotgun (WGS) entry which is preliminary data.</text>
</comment>
<dbReference type="InterPro" id="IPR011527">
    <property type="entry name" value="ABC1_TM_dom"/>
</dbReference>
<dbReference type="SMART" id="SM00382">
    <property type="entry name" value="AAA"/>
    <property type="match status" value="1"/>
</dbReference>
<protein>
    <submittedName>
        <fullName evidence="10">ATP-binding cassette subfamily B protein</fullName>
    </submittedName>
</protein>
<feature type="transmembrane region" description="Helical" evidence="7">
    <location>
        <begin position="259"/>
        <end position="277"/>
    </location>
</feature>
<feature type="domain" description="ABC transmembrane type-1" evidence="9">
    <location>
        <begin position="32"/>
        <end position="308"/>
    </location>
</feature>
<feature type="domain" description="ABC transporter" evidence="8">
    <location>
        <begin position="348"/>
        <end position="584"/>
    </location>
</feature>
<feature type="transmembrane region" description="Helical" evidence="7">
    <location>
        <begin position="170"/>
        <end position="188"/>
    </location>
</feature>
<feature type="transmembrane region" description="Helical" evidence="7">
    <location>
        <begin position="27"/>
        <end position="47"/>
    </location>
</feature>
<evidence type="ECO:0000256" key="1">
    <source>
        <dbReference type="ARBA" id="ARBA00004651"/>
    </source>
</evidence>
<dbReference type="Gene3D" id="1.20.1560.10">
    <property type="entry name" value="ABC transporter type 1, transmembrane domain"/>
    <property type="match status" value="1"/>
</dbReference>
<evidence type="ECO:0000259" key="9">
    <source>
        <dbReference type="PROSITE" id="PS50929"/>
    </source>
</evidence>
<keyword evidence="5 7" id="KW-1133">Transmembrane helix</keyword>
<dbReference type="PROSITE" id="PS00211">
    <property type="entry name" value="ABC_TRANSPORTER_1"/>
    <property type="match status" value="1"/>
</dbReference>
<dbReference type="Pfam" id="PF00005">
    <property type="entry name" value="ABC_tran"/>
    <property type="match status" value="1"/>
</dbReference>
<evidence type="ECO:0000256" key="7">
    <source>
        <dbReference type="SAM" id="Phobius"/>
    </source>
</evidence>
<evidence type="ECO:0000256" key="5">
    <source>
        <dbReference type="ARBA" id="ARBA00022989"/>
    </source>
</evidence>
<keyword evidence="6 7" id="KW-0472">Membrane</keyword>
<gene>
    <name evidence="10" type="ORF">JOC58_003293</name>
</gene>
<feature type="transmembrane region" description="Helical" evidence="7">
    <location>
        <begin position="141"/>
        <end position="164"/>
    </location>
</feature>
<keyword evidence="3" id="KW-0547">Nucleotide-binding</keyword>
<accession>A0ABU1J1K4</accession>
<dbReference type="PROSITE" id="PS50929">
    <property type="entry name" value="ABC_TM1F"/>
    <property type="match status" value="1"/>
</dbReference>
<keyword evidence="4 10" id="KW-0067">ATP-binding</keyword>
<dbReference type="PANTHER" id="PTHR43394:SF1">
    <property type="entry name" value="ATP-BINDING CASSETTE SUB-FAMILY B MEMBER 10, MITOCHONDRIAL"/>
    <property type="match status" value="1"/>
</dbReference>
<dbReference type="InterPro" id="IPR003439">
    <property type="entry name" value="ABC_transporter-like_ATP-bd"/>
</dbReference>
<keyword evidence="11" id="KW-1185">Reference proteome</keyword>
<dbReference type="SUPFAM" id="SSF52540">
    <property type="entry name" value="P-loop containing nucleoside triphosphate hydrolases"/>
    <property type="match status" value="1"/>
</dbReference>
<evidence type="ECO:0000313" key="11">
    <source>
        <dbReference type="Proteomes" id="UP001185028"/>
    </source>
</evidence>